<accession>A0A1M7JAC7</accession>
<evidence type="ECO:0000313" key="5">
    <source>
        <dbReference type="Proteomes" id="UP000183974"/>
    </source>
</evidence>
<dbReference type="NCBIfam" id="NF006091">
    <property type="entry name" value="PRK08243.1"/>
    <property type="match status" value="1"/>
</dbReference>
<evidence type="ECO:0000256" key="2">
    <source>
        <dbReference type="ARBA" id="ARBA00022827"/>
    </source>
</evidence>
<evidence type="ECO:0000256" key="1">
    <source>
        <dbReference type="ARBA" id="ARBA00022630"/>
    </source>
</evidence>
<dbReference type="PRINTS" id="PR00420">
    <property type="entry name" value="RNGMNOXGNASE"/>
</dbReference>
<dbReference type="EMBL" id="FRBR01000019">
    <property type="protein sequence ID" value="SHM50040.1"/>
    <property type="molecule type" value="Genomic_DNA"/>
</dbReference>
<keyword evidence="4" id="KW-0503">Monooxygenase</keyword>
<keyword evidence="4" id="KW-0560">Oxidoreductase</keyword>
<proteinExistence type="predicted"/>
<organism evidence="4 5">
    <name type="scientific">Roseovarius pacificus</name>
    <dbReference type="NCBI Taxonomy" id="337701"/>
    <lineage>
        <taxon>Bacteria</taxon>
        <taxon>Pseudomonadati</taxon>
        <taxon>Pseudomonadota</taxon>
        <taxon>Alphaproteobacteria</taxon>
        <taxon>Rhodobacterales</taxon>
        <taxon>Roseobacteraceae</taxon>
        <taxon>Roseovarius</taxon>
    </lineage>
</organism>
<dbReference type="Proteomes" id="UP000183974">
    <property type="component" value="Unassembled WGS sequence"/>
</dbReference>
<dbReference type="GO" id="GO:0071949">
    <property type="term" value="F:FAD binding"/>
    <property type="evidence" value="ECO:0007669"/>
    <property type="project" value="InterPro"/>
</dbReference>
<dbReference type="RefSeq" id="WP_073037388.1">
    <property type="nucleotide sequence ID" value="NZ_BMLR01000019.1"/>
</dbReference>
<evidence type="ECO:0000259" key="3">
    <source>
        <dbReference type="Pfam" id="PF01494"/>
    </source>
</evidence>
<keyword evidence="5" id="KW-1185">Reference proteome</keyword>
<dbReference type="InterPro" id="IPR002938">
    <property type="entry name" value="FAD-bd"/>
</dbReference>
<dbReference type="SUPFAM" id="SSF51905">
    <property type="entry name" value="FAD/NAD(P)-binding domain"/>
    <property type="match status" value="1"/>
</dbReference>
<protein>
    <submittedName>
        <fullName evidence="4">p-hydroxybenzoate 3-monooxygenase</fullName>
    </submittedName>
</protein>
<sequence length="389" mass="42661">MRTQVAIVGGGPAGLLLAQLLQTQGIETIVLERYERDDVLSRIRAAVLERGLTDLLHEAGVGAPLEDGGLVHDGIRIAGGGHDFRIDLKALTGSSVTIYGQERVTQDLYAARDAMGLSTLHGCAGMKPHDIDSDQPYLTFLHGGQMNRLDCDFIAGCDGFHGPCRKELPDDTAQAFEQTFPFGWLGVTSDAPPVVEEFLYAGSERGFALCSLQDGERGRYYLQVPLSDSPEEWEDERIWEELARRLPADVANALPGGALSGRDIAPLRSFVSEPMHWGRMFLCGDAAHIVPPTGAKGLNTAASDVQYLYHALTRHYRDGDDAGLKAYSQTALARTWKTQRFSWWMTNLLHRFPAQTAFDLKMQRADLAYLAGSEAAQTTLAENYVGLSY</sequence>
<dbReference type="PANTHER" id="PTHR43004">
    <property type="entry name" value="TRK SYSTEM POTASSIUM UPTAKE PROTEIN"/>
    <property type="match status" value="1"/>
</dbReference>
<dbReference type="NCBIfam" id="TIGR02360">
    <property type="entry name" value="pbenz_hydroxyl"/>
    <property type="match status" value="1"/>
</dbReference>
<reference evidence="4 5" key="1">
    <citation type="submission" date="2016-11" db="EMBL/GenBank/DDBJ databases">
        <authorList>
            <person name="Jaros S."/>
            <person name="Januszkiewicz K."/>
            <person name="Wedrychowicz H."/>
        </authorList>
    </citation>
    <scope>NUCLEOTIDE SEQUENCE [LARGE SCALE GENOMIC DNA]</scope>
    <source>
        <strain evidence="4 5">DSM 29589</strain>
    </source>
</reference>
<feature type="domain" description="FAD-binding" evidence="3">
    <location>
        <begin position="2"/>
        <end position="341"/>
    </location>
</feature>
<keyword evidence="2" id="KW-0274">FAD</keyword>
<dbReference type="Gene3D" id="3.30.9.10">
    <property type="entry name" value="D-Amino Acid Oxidase, subunit A, domain 2"/>
    <property type="match status" value="1"/>
</dbReference>
<dbReference type="InterPro" id="IPR050641">
    <property type="entry name" value="RIFMO-like"/>
</dbReference>
<dbReference type="GO" id="GO:0018659">
    <property type="term" value="F:4-hydroxybenzoate 3-monooxygenase activity"/>
    <property type="evidence" value="ECO:0007669"/>
    <property type="project" value="InterPro"/>
</dbReference>
<gene>
    <name evidence="4" type="ORF">SAMN05444398_11913</name>
</gene>
<dbReference type="PANTHER" id="PTHR43004:SF3">
    <property type="entry name" value="P-HYDROXYBENZOATE HYDROXYLASE"/>
    <property type="match status" value="1"/>
</dbReference>
<dbReference type="OrthoDB" id="9791689at2"/>
<dbReference type="Gene3D" id="3.50.50.60">
    <property type="entry name" value="FAD/NAD(P)-binding domain"/>
    <property type="match status" value="1"/>
</dbReference>
<dbReference type="GO" id="GO:0043639">
    <property type="term" value="P:benzoate catabolic process"/>
    <property type="evidence" value="ECO:0007669"/>
    <property type="project" value="InterPro"/>
</dbReference>
<dbReference type="SUPFAM" id="SSF54373">
    <property type="entry name" value="FAD-linked reductases, C-terminal domain"/>
    <property type="match status" value="1"/>
</dbReference>
<keyword evidence="1" id="KW-0285">Flavoprotein</keyword>
<dbReference type="InterPro" id="IPR012733">
    <property type="entry name" value="HB_mOase"/>
</dbReference>
<dbReference type="AlphaFoldDB" id="A0A1M7JAC7"/>
<evidence type="ECO:0000313" key="4">
    <source>
        <dbReference type="EMBL" id="SHM50040.1"/>
    </source>
</evidence>
<dbReference type="InterPro" id="IPR036188">
    <property type="entry name" value="FAD/NAD-bd_sf"/>
</dbReference>
<dbReference type="Pfam" id="PF01494">
    <property type="entry name" value="FAD_binding_3"/>
    <property type="match status" value="1"/>
</dbReference>
<dbReference type="STRING" id="337701.SAMN05444398_11913"/>
<name>A0A1M7JAC7_9RHOB</name>